<gene>
    <name evidence="2" type="ORF">DAPK24_026240</name>
</gene>
<comment type="caution">
    <text evidence="2">The sequence shown here is derived from an EMBL/GenBank/DDBJ whole genome shotgun (WGS) entry which is preliminary data.</text>
</comment>
<evidence type="ECO:0000256" key="1">
    <source>
        <dbReference type="SAM" id="MobiDB-lite"/>
    </source>
</evidence>
<organism evidence="2 3">
    <name type="scientific">Pichia kluyveri</name>
    <name type="common">Yeast</name>
    <dbReference type="NCBI Taxonomy" id="36015"/>
    <lineage>
        <taxon>Eukaryota</taxon>
        <taxon>Fungi</taxon>
        <taxon>Dikarya</taxon>
        <taxon>Ascomycota</taxon>
        <taxon>Saccharomycotina</taxon>
        <taxon>Pichiomycetes</taxon>
        <taxon>Pichiales</taxon>
        <taxon>Pichiaceae</taxon>
        <taxon>Pichia</taxon>
    </lineage>
</organism>
<protein>
    <submittedName>
        <fullName evidence="2">Uncharacterized protein</fullName>
    </submittedName>
</protein>
<feature type="region of interest" description="Disordered" evidence="1">
    <location>
        <begin position="1"/>
        <end position="26"/>
    </location>
</feature>
<dbReference type="Proteomes" id="UP001378960">
    <property type="component" value="Unassembled WGS sequence"/>
</dbReference>
<proteinExistence type="predicted"/>
<evidence type="ECO:0000313" key="2">
    <source>
        <dbReference type="EMBL" id="GMM46049.1"/>
    </source>
</evidence>
<accession>A0AAV5R3L4</accession>
<reference evidence="2 3" key="1">
    <citation type="journal article" date="2023" name="Elife">
        <title>Identification of key yeast species and microbe-microbe interactions impacting larval growth of Drosophila in the wild.</title>
        <authorList>
            <person name="Mure A."/>
            <person name="Sugiura Y."/>
            <person name="Maeda R."/>
            <person name="Honda K."/>
            <person name="Sakurai N."/>
            <person name="Takahashi Y."/>
            <person name="Watada M."/>
            <person name="Katoh T."/>
            <person name="Gotoh A."/>
            <person name="Gotoh Y."/>
            <person name="Taniguchi I."/>
            <person name="Nakamura K."/>
            <person name="Hayashi T."/>
            <person name="Katayama T."/>
            <person name="Uemura T."/>
            <person name="Hattori Y."/>
        </authorList>
    </citation>
    <scope>NUCLEOTIDE SEQUENCE [LARGE SCALE GENOMIC DNA]</scope>
    <source>
        <strain evidence="2 3">PK-24</strain>
    </source>
</reference>
<dbReference type="AlphaFoldDB" id="A0AAV5R3L4"/>
<dbReference type="EMBL" id="BTGB01000003">
    <property type="protein sequence ID" value="GMM46049.1"/>
    <property type="molecule type" value="Genomic_DNA"/>
</dbReference>
<sequence length="285" mass="32905">MEEVENTIEHEIDNTSELVPSDDDFGDFEEVDQLEETDNQSNDLVESDIPHHEISIKNISFFEGKLDDDDAKISGLIDNILKDTLLPEQSDNNNDTFQLDERAKQILERLTGEDEYTVTQPTIWKQSMIYKHLLLNLEIPQDIDVTKRESISAGSTSTKQLYDIEETVLLDEDIAKILEQVPKFKSLGISKKREEYSEKLSNTSSIISKIKNELLSDEESADYLEQLNQHKIELLDLLSVWNEHTTEVKHDNEIFTSYIENLIGNTQKLRRETRLSKKGKGRTKF</sequence>
<name>A0AAV5R3L4_PICKL</name>
<evidence type="ECO:0000313" key="3">
    <source>
        <dbReference type="Proteomes" id="UP001378960"/>
    </source>
</evidence>
<keyword evidence="3" id="KW-1185">Reference proteome</keyword>